<evidence type="ECO:0000256" key="5">
    <source>
        <dbReference type="ARBA" id="ARBA00022475"/>
    </source>
</evidence>
<feature type="domain" description="ABC transmembrane type-1" evidence="10">
    <location>
        <begin position="93"/>
        <end position="312"/>
    </location>
</feature>
<reference evidence="12" key="1">
    <citation type="submission" date="2017-01" db="EMBL/GenBank/DDBJ databases">
        <authorList>
            <person name="Varghese N."/>
            <person name="Submissions S."/>
        </authorList>
    </citation>
    <scope>NUCLEOTIDE SEQUENCE [LARGE SCALE GENOMIC DNA]</scope>
    <source>
        <strain evidence="12">ATCC 51758</strain>
    </source>
</reference>
<evidence type="ECO:0000256" key="2">
    <source>
        <dbReference type="ARBA" id="ARBA00007069"/>
    </source>
</evidence>
<feature type="transmembrane region" description="Helical" evidence="9">
    <location>
        <begin position="294"/>
        <end position="315"/>
    </location>
</feature>
<dbReference type="InterPro" id="IPR000515">
    <property type="entry name" value="MetI-like"/>
</dbReference>
<dbReference type="NCBIfam" id="TIGR00974">
    <property type="entry name" value="3a0107s02c"/>
    <property type="match status" value="1"/>
</dbReference>
<keyword evidence="8 9" id="KW-0472">Membrane</keyword>
<accession>A0A1N6R990</accession>
<evidence type="ECO:0000256" key="4">
    <source>
        <dbReference type="ARBA" id="ARBA00022448"/>
    </source>
</evidence>
<keyword evidence="4" id="KW-0813">Transport</keyword>
<comment type="similarity">
    <text evidence="2 9">Belongs to the binding-protein-dependent transport system permease family. CysTW subfamily.</text>
</comment>
<dbReference type="PANTHER" id="PTHR43470:SF5">
    <property type="entry name" value="PHOSPHATE TRANSPORT SYSTEM PERMEASE PROTEIN PSTA"/>
    <property type="match status" value="1"/>
</dbReference>
<keyword evidence="7 9" id="KW-1133">Transmembrane helix</keyword>
<dbReference type="Gene3D" id="1.10.3720.10">
    <property type="entry name" value="MetI-like"/>
    <property type="match status" value="1"/>
</dbReference>
<evidence type="ECO:0000256" key="9">
    <source>
        <dbReference type="RuleBase" id="RU363043"/>
    </source>
</evidence>
<dbReference type="Proteomes" id="UP000186819">
    <property type="component" value="Unassembled WGS sequence"/>
</dbReference>
<evidence type="ECO:0000313" key="11">
    <source>
        <dbReference type="EMBL" id="SIQ25409.1"/>
    </source>
</evidence>
<dbReference type="InterPro" id="IPR035906">
    <property type="entry name" value="MetI-like_sf"/>
</dbReference>
<dbReference type="SUPFAM" id="SSF161098">
    <property type="entry name" value="MetI-like"/>
    <property type="match status" value="1"/>
</dbReference>
<comment type="subcellular location">
    <subcellularLocation>
        <location evidence="9">Cell inner membrane</location>
        <topology evidence="9">Multi-pass membrane protein</topology>
    </subcellularLocation>
    <subcellularLocation>
        <location evidence="1">Cell membrane</location>
        <topology evidence="1">Multi-pass membrane protein</topology>
    </subcellularLocation>
</comment>
<dbReference type="GO" id="GO:0035435">
    <property type="term" value="P:phosphate ion transmembrane transport"/>
    <property type="evidence" value="ECO:0007669"/>
    <property type="project" value="InterPro"/>
</dbReference>
<evidence type="ECO:0000313" key="12">
    <source>
        <dbReference type="Proteomes" id="UP000186819"/>
    </source>
</evidence>
<dbReference type="GO" id="GO:0005886">
    <property type="term" value="C:plasma membrane"/>
    <property type="evidence" value="ECO:0007669"/>
    <property type="project" value="UniProtKB-SubCell"/>
</dbReference>
<organism evidence="11 12">
    <name type="scientific">Aromatoleum tolulyticum</name>
    <dbReference type="NCBI Taxonomy" id="34027"/>
    <lineage>
        <taxon>Bacteria</taxon>
        <taxon>Pseudomonadati</taxon>
        <taxon>Pseudomonadota</taxon>
        <taxon>Betaproteobacteria</taxon>
        <taxon>Rhodocyclales</taxon>
        <taxon>Rhodocyclaceae</taxon>
        <taxon>Aromatoleum</taxon>
    </lineage>
</organism>
<evidence type="ECO:0000256" key="8">
    <source>
        <dbReference type="ARBA" id="ARBA00023136"/>
    </source>
</evidence>
<dbReference type="CDD" id="cd06261">
    <property type="entry name" value="TM_PBP2"/>
    <property type="match status" value="1"/>
</dbReference>
<dbReference type="AlphaFoldDB" id="A0A1N6R990"/>
<evidence type="ECO:0000256" key="3">
    <source>
        <dbReference type="ARBA" id="ARBA00016864"/>
    </source>
</evidence>
<dbReference type="EMBL" id="FTMD01000003">
    <property type="protein sequence ID" value="SIQ25409.1"/>
    <property type="molecule type" value="Genomic_DNA"/>
</dbReference>
<dbReference type="STRING" id="34027.SAMN05421829_103139"/>
<evidence type="ECO:0000256" key="6">
    <source>
        <dbReference type="ARBA" id="ARBA00022692"/>
    </source>
</evidence>
<dbReference type="Pfam" id="PF00528">
    <property type="entry name" value="BPD_transp_1"/>
    <property type="match status" value="1"/>
</dbReference>
<proteinExistence type="inferred from homology"/>
<feature type="transmembrane region" description="Helical" evidence="9">
    <location>
        <begin position="164"/>
        <end position="183"/>
    </location>
</feature>
<gene>
    <name evidence="11" type="ORF">SAMN05421829_103139</name>
</gene>
<dbReference type="InterPro" id="IPR005672">
    <property type="entry name" value="Phosphate_PstA"/>
</dbReference>
<feature type="transmembrane region" description="Helical" evidence="9">
    <location>
        <begin position="88"/>
        <end position="118"/>
    </location>
</feature>
<protein>
    <recommendedName>
        <fullName evidence="3 9">Phosphate transport system permease protein PstA</fullName>
    </recommendedName>
</protein>
<dbReference type="PROSITE" id="PS50928">
    <property type="entry name" value="ABC_TM1"/>
    <property type="match status" value="1"/>
</dbReference>
<feature type="transmembrane region" description="Helical" evidence="9">
    <location>
        <begin position="232"/>
        <end position="251"/>
    </location>
</feature>
<feature type="transmembrane region" description="Helical" evidence="9">
    <location>
        <begin position="39"/>
        <end position="68"/>
    </location>
</feature>
<keyword evidence="12" id="KW-1185">Reference proteome</keyword>
<sequence>MSGTWCGVDIAKLIKKNGMKAEDIPLIRKIIRRNKRLELLFAVAGFAALLVGVLTFVALFAQMAWAGWERITPEFFTNFPSRRAGQAGILSAWVGSLLVMLVTAVSAVPLGVAAGVYLEEYAPKNLLTDIIEINVTNLAGVPSIVYGLLALGVFVYTFGFGQSILSAGLTLGLLILPVVIVATRESIRSIPLHIREAAYGLGATRWQVTRDHIVPYSLPGIMTGVIIGMSRAIGETAPIITIGALTFIAFLPESPVGPEFPWVNFEWLKSGFTVMPIQMFNWTSRPEEAFQQNAAAAGFILVLMTLAMNAVSIWIRYHVRKDIKW</sequence>
<evidence type="ECO:0000256" key="1">
    <source>
        <dbReference type="ARBA" id="ARBA00004651"/>
    </source>
</evidence>
<feature type="transmembrane region" description="Helical" evidence="9">
    <location>
        <begin position="138"/>
        <end position="158"/>
    </location>
</feature>
<name>A0A1N6R990_9RHOO</name>
<evidence type="ECO:0000259" key="10">
    <source>
        <dbReference type="PROSITE" id="PS50928"/>
    </source>
</evidence>
<evidence type="ECO:0000256" key="7">
    <source>
        <dbReference type="ARBA" id="ARBA00022989"/>
    </source>
</evidence>
<keyword evidence="6 9" id="KW-0812">Transmembrane</keyword>
<keyword evidence="5 9" id="KW-1003">Cell membrane</keyword>
<dbReference type="GO" id="GO:0005315">
    <property type="term" value="F:phosphate transmembrane transporter activity"/>
    <property type="evidence" value="ECO:0007669"/>
    <property type="project" value="InterPro"/>
</dbReference>
<dbReference type="PANTHER" id="PTHR43470">
    <property type="entry name" value="PHOSPHATE TRANSPORT SYSTEM PERMEASE PROTEIN PSTA-RELATED"/>
    <property type="match status" value="1"/>
</dbReference>